<dbReference type="RefSeq" id="WP_190923711.1">
    <property type="nucleotide sequence ID" value="NZ_JACXAC010000003.1"/>
</dbReference>
<keyword evidence="4" id="KW-1003">Cell membrane</keyword>
<keyword evidence="5" id="KW-0997">Cell inner membrane</keyword>
<dbReference type="EMBL" id="JACXAC010000003">
    <property type="protein sequence ID" value="MBD2722297.1"/>
    <property type="molecule type" value="Genomic_DNA"/>
</dbReference>
<dbReference type="PRINTS" id="PR01374">
    <property type="entry name" value="TONBPROTEIN"/>
</dbReference>
<dbReference type="PANTHER" id="PTHR33446">
    <property type="entry name" value="PROTEIN TONB-RELATED"/>
    <property type="match status" value="1"/>
</dbReference>
<feature type="chain" id="PRO_5046069090" evidence="10">
    <location>
        <begin position="22"/>
        <end position="145"/>
    </location>
</feature>
<evidence type="ECO:0000256" key="9">
    <source>
        <dbReference type="ARBA" id="ARBA00023136"/>
    </source>
</evidence>
<accession>A0ABR8JUU7</accession>
<evidence type="ECO:0000256" key="8">
    <source>
        <dbReference type="ARBA" id="ARBA00022989"/>
    </source>
</evidence>
<evidence type="ECO:0000313" key="12">
    <source>
        <dbReference type="EMBL" id="MBD2722297.1"/>
    </source>
</evidence>
<dbReference type="InterPro" id="IPR051045">
    <property type="entry name" value="TonB-dependent_transducer"/>
</dbReference>
<keyword evidence="9" id="KW-0472">Membrane</keyword>
<dbReference type="Gene3D" id="3.30.1150.10">
    <property type="match status" value="1"/>
</dbReference>
<keyword evidence="3" id="KW-0813">Transport</keyword>
<gene>
    <name evidence="12" type="ORF">IC234_09170</name>
</gene>
<comment type="caution">
    <text evidence="12">The sequence shown here is derived from an EMBL/GenBank/DDBJ whole genome shotgun (WGS) entry which is preliminary data.</text>
</comment>
<keyword evidence="10" id="KW-0732">Signal</keyword>
<dbReference type="InterPro" id="IPR037682">
    <property type="entry name" value="TonB_C"/>
</dbReference>
<organism evidence="12 13">
    <name type="scientific">Hymenobacter armeniacus</name>
    <dbReference type="NCBI Taxonomy" id="2771358"/>
    <lineage>
        <taxon>Bacteria</taxon>
        <taxon>Pseudomonadati</taxon>
        <taxon>Bacteroidota</taxon>
        <taxon>Cytophagia</taxon>
        <taxon>Cytophagales</taxon>
        <taxon>Hymenobacteraceae</taxon>
        <taxon>Hymenobacter</taxon>
    </lineage>
</organism>
<comment type="similarity">
    <text evidence="2">Belongs to the TonB family.</text>
</comment>
<dbReference type="Proteomes" id="UP000606003">
    <property type="component" value="Unassembled WGS sequence"/>
</dbReference>
<evidence type="ECO:0000313" key="13">
    <source>
        <dbReference type="Proteomes" id="UP000606003"/>
    </source>
</evidence>
<dbReference type="PANTHER" id="PTHR33446:SF2">
    <property type="entry name" value="PROTEIN TONB"/>
    <property type="match status" value="1"/>
</dbReference>
<feature type="domain" description="TonB C-terminal" evidence="11">
    <location>
        <begin position="55"/>
        <end position="145"/>
    </location>
</feature>
<evidence type="ECO:0000256" key="3">
    <source>
        <dbReference type="ARBA" id="ARBA00022448"/>
    </source>
</evidence>
<dbReference type="InterPro" id="IPR003538">
    <property type="entry name" value="TonB"/>
</dbReference>
<evidence type="ECO:0000256" key="5">
    <source>
        <dbReference type="ARBA" id="ARBA00022519"/>
    </source>
</evidence>
<sequence length="145" mass="15696">MRRTLIVAGGLLAAGAGPARAQAVLAAPPTGPSAPETVAPPTVLAYAEQMPAFPGGEEAFRRYLSAKTRYPPEAERLNLSGTVYVRFVVDEAGRIRDAEIVKGVGAGLDEEALRLVRLMPWWTPGRQHGQPVRVQRTLPISFRLR</sequence>
<protein>
    <submittedName>
        <fullName evidence="12">TonB family protein</fullName>
    </submittedName>
</protein>
<dbReference type="InterPro" id="IPR006260">
    <property type="entry name" value="TonB/TolA_C"/>
</dbReference>
<dbReference type="Pfam" id="PF03544">
    <property type="entry name" value="TonB_C"/>
    <property type="match status" value="1"/>
</dbReference>
<evidence type="ECO:0000256" key="1">
    <source>
        <dbReference type="ARBA" id="ARBA00004383"/>
    </source>
</evidence>
<evidence type="ECO:0000256" key="4">
    <source>
        <dbReference type="ARBA" id="ARBA00022475"/>
    </source>
</evidence>
<keyword evidence="13" id="KW-1185">Reference proteome</keyword>
<dbReference type="PROSITE" id="PS52015">
    <property type="entry name" value="TONB_CTD"/>
    <property type="match status" value="1"/>
</dbReference>
<proteinExistence type="inferred from homology"/>
<evidence type="ECO:0000256" key="2">
    <source>
        <dbReference type="ARBA" id="ARBA00006555"/>
    </source>
</evidence>
<keyword evidence="6" id="KW-0812">Transmembrane</keyword>
<feature type="signal peptide" evidence="10">
    <location>
        <begin position="1"/>
        <end position="21"/>
    </location>
</feature>
<evidence type="ECO:0000256" key="6">
    <source>
        <dbReference type="ARBA" id="ARBA00022692"/>
    </source>
</evidence>
<dbReference type="SUPFAM" id="SSF74653">
    <property type="entry name" value="TolA/TonB C-terminal domain"/>
    <property type="match status" value="1"/>
</dbReference>
<evidence type="ECO:0000259" key="11">
    <source>
        <dbReference type="PROSITE" id="PS52015"/>
    </source>
</evidence>
<keyword evidence="8" id="KW-1133">Transmembrane helix</keyword>
<keyword evidence="7" id="KW-0653">Protein transport</keyword>
<evidence type="ECO:0000256" key="7">
    <source>
        <dbReference type="ARBA" id="ARBA00022927"/>
    </source>
</evidence>
<name>A0ABR8JUU7_9BACT</name>
<evidence type="ECO:0000256" key="10">
    <source>
        <dbReference type="SAM" id="SignalP"/>
    </source>
</evidence>
<dbReference type="NCBIfam" id="TIGR01352">
    <property type="entry name" value="tonB_Cterm"/>
    <property type="match status" value="1"/>
</dbReference>
<comment type="subcellular location">
    <subcellularLocation>
        <location evidence="1">Cell inner membrane</location>
        <topology evidence="1">Single-pass membrane protein</topology>
        <orientation evidence="1">Periplasmic side</orientation>
    </subcellularLocation>
</comment>
<reference evidence="12 13" key="1">
    <citation type="submission" date="2020-09" db="EMBL/GenBank/DDBJ databases">
        <authorList>
            <person name="Kim M.K."/>
        </authorList>
    </citation>
    <scope>NUCLEOTIDE SEQUENCE [LARGE SCALE GENOMIC DNA]</scope>
    <source>
        <strain evidence="12 13">BT189</strain>
    </source>
</reference>